<accession>A0AAD2G5V8</accession>
<feature type="compositionally biased region" description="Acidic residues" evidence="1">
    <location>
        <begin position="1"/>
        <end position="27"/>
    </location>
</feature>
<feature type="domain" description="Ubiquitin-like" evidence="2">
    <location>
        <begin position="322"/>
        <end position="400"/>
    </location>
</feature>
<evidence type="ECO:0000259" key="2">
    <source>
        <dbReference type="PROSITE" id="PS50053"/>
    </source>
</evidence>
<sequence>MSDSSSSDDEPLMESPCESDGDSDDDKDVFRYDRRRFIKAAPTAPTQDKLATPARAQRRRLKPSTDDQMSILEKRQEKKQKTLRARIDQTSTLNDDSDESIDDSNYPNVNADADTSIEILDVPDEISVLAATRESKKVIDLADSSDDDENVATIRSNIPTSDPLLQRSRLARLQLRQAQLYHAEDVDVDTTELEAVLPFTVSKASRTQELDKQAVENIGENMQIACIIKREINGKGQNIIKRQFLIKQNEPVQKLVSKILEADSLPASSRVKVVFHGVILEKHRTPASYNMVDEDQVDVEIAANIVPRLNSSRTKSDYGPSLNLKLRRRVGKNVQEIEMRIGSRQPLQQIIDLYREQQNLENQNVSLHFDGEKLDLSKTPLAYDMESGELVDVNCKGRGDGN</sequence>
<evidence type="ECO:0000313" key="4">
    <source>
        <dbReference type="Proteomes" id="UP001295423"/>
    </source>
</evidence>
<proteinExistence type="predicted"/>
<comment type="caution">
    <text evidence="3">The sequence shown here is derived from an EMBL/GenBank/DDBJ whole genome shotgun (WGS) entry which is preliminary data.</text>
</comment>
<keyword evidence="4" id="KW-1185">Reference proteome</keyword>
<protein>
    <recommendedName>
        <fullName evidence="2">Ubiquitin-like domain-containing protein</fullName>
    </recommendedName>
</protein>
<dbReference type="InterPro" id="IPR029071">
    <property type="entry name" value="Ubiquitin-like_domsf"/>
</dbReference>
<organism evidence="3 4">
    <name type="scientific">Cylindrotheca closterium</name>
    <dbReference type="NCBI Taxonomy" id="2856"/>
    <lineage>
        <taxon>Eukaryota</taxon>
        <taxon>Sar</taxon>
        <taxon>Stramenopiles</taxon>
        <taxon>Ochrophyta</taxon>
        <taxon>Bacillariophyta</taxon>
        <taxon>Bacillariophyceae</taxon>
        <taxon>Bacillariophycidae</taxon>
        <taxon>Bacillariales</taxon>
        <taxon>Bacillariaceae</taxon>
        <taxon>Cylindrotheca</taxon>
    </lineage>
</organism>
<dbReference type="InterPro" id="IPR022617">
    <property type="entry name" value="Rad60/SUMO-like_dom"/>
</dbReference>
<dbReference type="PANTHER" id="PTHR10562">
    <property type="entry name" value="SMALL UBIQUITIN-RELATED MODIFIER"/>
    <property type="match status" value="1"/>
</dbReference>
<dbReference type="PROSITE" id="PS50053">
    <property type="entry name" value="UBIQUITIN_2"/>
    <property type="match status" value="1"/>
</dbReference>
<feature type="region of interest" description="Disordered" evidence="1">
    <location>
        <begin position="1"/>
        <end position="108"/>
    </location>
</feature>
<gene>
    <name evidence="3" type="ORF">CYCCA115_LOCUS20374</name>
</gene>
<evidence type="ECO:0000313" key="3">
    <source>
        <dbReference type="EMBL" id="CAJ1963892.1"/>
    </source>
</evidence>
<dbReference type="EMBL" id="CAKOGP040002165">
    <property type="protein sequence ID" value="CAJ1963892.1"/>
    <property type="molecule type" value="Genomic_DNA"/>
</dbReference>
<dbReference type="Gene3D" id="3.10.20.90">
    <property type="entry name" value="Phosphatidylinositol 3-kinase Catalytic Subunit, Chain A, domain 1"/>
    <property type="match status" value="2"/>
</dbReference>
<dbReference type="Pfam" id="PF11976">
    <property type="entry name" value="Rad60-SLD"/>
    <property type="match status" value="2"/>
</dbReference>
<dbReference type="AlphaFoldDB" id="A0AAD2G5V8"/>
<dbReference type="CDD" id="cd01763">
    <property type="entry name" value="Ubl_SUMO_like"/>
    <property type="match status" value="2"/>
</dbReference>
<dbReference type="SUPFAM" id="SSF54236">
    <property type="entry name" value="Ubiquitin-like"/>
    <property type="match status" value="2"/>
</dbReference>
<name>A0AAD2G5V8_9STRA</name>
<dbReference type="Proteomes" id="UP001295423">
    <property type="component" value="Unassembled WGS sequence"/>
</dbReference>
<dbReference type="InterPro" id="IPR000626">
    <property type="entry name" value="Ubiquitin-like_dom"/>
</dbReference>
<evidence type="ECO:0000256" key="1">
    <source>
        <dbReference type="SAM" id="MobiDB-lite"/>
    </source>
</evidence>
<reference evidence="3" key="1">
    <citation type="submission" date="2023-08" db="EMBL/GenBank/DDBJ databases">
        <authorList>
            <person name="Audoor S."/>
            <person name="Bilcke G."/>
        </authorList>
    </citation>
    <scope>NUCLEOTIDE SEQUENCE</scope>
</reference>